<dbReference type="RefSeq" id="XP_013386378.1">
    <property type="nucleotide sequence ID" value="XM_013530924.1"/>
</dbReference>
<organism evidence="1 2">
    <name type="scientific">Lingula anatina</name>
    <name type="common">Brachiopod</name>
    <name type="synonym">Lingula unguis</name>
    <dbReference type="NCBI Taxonomy" id="7574"/>
    <lineage>
        <taxon>Eukaryota</taxon>
        <taxon>Metazoa</taxon>
        <taxon>Spiralia</taxon>
        <taxon>Lophotrochozoa</taxon>
        <taxon>Brachiopoda</taxon>
        <taxon>Linguliformea</taxon>
        <taxon>Lingulata</taxon>
        <taxon>Lingulida</taxon>
        <taxon>Linguloidea</taxon>
        <taxon>Lingulidae</taxon>
        <taxon>Lingula</taxon>
    </lineage>
</organism>
<dbReference type="SUPFAM" id="SSF56935">
    <property type="entry name" value="Porins"/>
    <property type="match status" value="1"/>
</dbReference>
<evidence type="ECO:0000313" key="1">
    <source>
        <dbReference type="Proteomes" id="UP000085678"/>
    </source>
</evidence>
<dbReference type="KEGG" id="lak:106155895"/>
<proteinExistence type="predicted"/>
<keyword evidence="1" id="KW-1185">Reference proteome</keyword>
<name>A0A1S3HJT3_LINAN</name>
<evidence type="ECO:0000313" key="2">
    <source>
        <dbReference type="RefSeq" id="XP_013386378.1"/>
    </source>
</evidence>
<dbReference type="AlphaFoldDB" id="A0A1S3HJT3"/>
<dbReference type="GeneID" id="106155895"/>
<dbReference type="Proteomes" id="UP000085678">
    <property type="component" value="Unplaced"/>
</dbReference>
<dbReference type="InParanoid" id="A0A1S3HJT3"/>
<gene>
    <name evidence="2" type="primary">LOC106155895</name>
</gene>
<reference evidence="2" key="1">
    <citation type="submission" date="2025-08" db="UniProtKB">
        <authorList>
            <consortium name="RefSeq"/>
        </authorList>
    </citation>
    <scope>IDENTIFICATION</scope>
    <source>
        <tissue evidence="2">Gonads</tissue>
    </source>
</reference>
<protein>
    <submittedName>
        <fullName evidence="2">Uncharacterized protein LOC106155895</fullName>
    </submittedName>
</protein>
<sequence length="186" mass="19992">MNSGPYDYSVGGHVNFEPKSVGVHGSLTRNFDNGGYVGASGYRNVGQGESSGVGVHGGYTSPSGFRVGGELRRDSNPYGSSTSGSAEFGYESKGGTRVSAYGQRDFQTGHTSAGLRVRIPFGRKKRDLAAEEEDLEVLDRRKRQTSVDARVRGTGRRDYGVDVDVNRRSGNHRYSVGGSYQQAAIL</sequence>
<accession>A0A1S3HJT3</accession>